<keyword evidence="3" id="KW-1185">Reference proteome</keyword>
<comment type="caution">
    <text evidence="2">The sequence shown here is derived from an EMBL/GenBank/DDBJ whole genome shotgun (WGS) entry which is preliminary data.</text>
</comment>
<evidence type="ECO:0000313" key="3">
    <source>
        <dbReference type="Proteomes" id="UP001610446"/>
    </source>
</evidence>
<gene>
    <name evidence="2" type="ORF">BJY01DRAFT_12402</name>
</gene>
<proteinExistence type="predicted"/>
<name>A0ABR4JN15_9EURO</name>
<dbReference type="EMBL" id="JBFXLU010000110">
    <property type="protein sequence ID" value="KAL2841395.1"/>
    <property type="molecule type" value="Genomic_DNA"/>
</dbReference>
<organism evidence="2 3">
    <name type="scientific">Aspergillus pseudoustus</name>
    <dbReference type="NCBI Taxonomy" id="1810923"/>
    <lineage>
        <taxon>Eukaryota</taxon>
        <taxon>Fungi</taxon>
        <taxon>Dikarya</taxon>
        <taxon>Ascomycota</taxon>
        <taxon>Pezizomycotina</taxon>
        <taxon>Eurotiomycetes</taxon>
        <taxon>Eurotiomycetidae</taxon>
        <taxon>Eurotiales</taxon>
        <taxon>Aspergillaceae</taxon>
        <taxon>Aspergillus</taxon>
        <taxon>Aspergillus subgen. Nidulantes</taxon>
    </lineage>
</organism>
<feature type="chain" id="PRO_5046224657" description="Secreted protein" evidence="1">
    <location>
        <begin position="18"/>
        <end position="73"/>
    </location>
</feature>
<evidence type="ECO:0000313" key="2">
    <source>
        <dbReference type="EMBL" id="KAL2841395.1"/>
    </source>
</evidence>
<protein>
    <recommendedName>
        <fullName evidence="4">Secreted protein</fullName>
    </recommendedName>
</protein>
<reference evidence="2 3" key="1">
    <citation type="submission" date="2024-07" db="EMBL/GenBank/DDBJ databases">
        <title>Section-level genome sequencing and comparative genomics of Aspergillus sections Usti and Cavernicolus.</title>
        <authorList>
            <consortium name="Lawrence Berkeley National Laboratory"/>
            <person name="Nybo J.L."/>
            <person name="Vesth T.C."/>
            <person name="Theobald S."/>
            <person name="Frisvad J.C."/>
            <person name="Larsen T.O."/>
            <person name="Kjaerboelling I."/>
            <person name="Rothschild-Mancinelli K."/>
            <person name="Lyhne E.K."/>
            <person name="Kogle M.E."/>
            <person name="Barry K."/>
            <person name="Clum A."/>
            <person name="Na H."/>
            <person name="Ledsgaard L."/>
            <person name="Lin J."/>
            <person name="Lipzen A."/>
            <person name="Kuo A."/>
            <person name="Riley R."/>
            <person name="Mondo S."/>
            <person name="Labutti K."/>
            <person name="Haridas S."/>
            <person name="Pangalinan J."/>
            <person name="Salamov A.A."/>
            <person name="Simmons B.A."/>
            <person name="Magnuson J.K."/>
            <person name="Chen J."/>
            <person name="Drula E."/>
            <person name="Henrissat B."/>
            <person name="Wiebenga A."/>
            <person name="Lubbers R.J."/>
            <person name="Gomes A.C."/>
            <person name="Makela M.R."/>
            <person name="Stajich J."/>
            <person name="Grigoriev I.V."/>
            <person name="Mortensen U.H."/>
            <person name="De Vries R.P."/>
            <person name="Baker S.E."/>
            <person name="Andersen M.R."/>
        </authorList>
    </citation>
    <scope>NUCLEOTIDE SEQUENCE [LARGE SCALE GENOMIC DNA]</scope>
    <source>
        <strain evidence="2 3">CBS 123904</strain>
    </source>
</reference>
<dbReference type="Proteomes" id="UP001610446">
    <property type="component" value="Unassembled WGS sequence"/>
</dbReference>
<evidence type="ECO:0000256" key="1">
    <source>
        <dbReference type="SAM" id="SignalP"/>
    </source>
</evidence>
<keyword evidence="1" id="KW-0732">Signal</keyword>
<evidence type="ECO:0008006" key="4">
    <source>
        <dbReference type="Google" id="ProtNLM"/>
    </source>
</evidence>
<accession>A0ABR4JN15</accession>
<feature type="signal peptide" evidence="1">
    <location>
        <begin position="1"/>
        <end position="17"/>
    </location>
</feature>
<sequence length="73" mass="8297">MLFCFFFSFSFSWPASHKRPRGDLEPKFANQLWRTGELGAQLAGETNCVGFWRCAFCSIDIAFKEPLVPSTSI</sequence>